<dbReference type="EMBL" id="MFZF01000023">
    <property type="protein sequence ID" value="OGK15890.1"/>
    <property type="molecule type" value="Genomic_DNA"/>
</dbReference>
<reference evidence="3 4" key="1">
    <citation type="journal article" date="2016" name="Nat. Commun.">
        <title>Thousands of microbial genomes shed light on interconnected biogeochemical processes in an aquifer system.</title>
        <authorList>
            <person name="Anantharaman K."/>
            <person name="Brown C.T."/>
            <person name="Hug L.A."/>
            <person name="Sharon I."/>
            <person name="Castelle C.J."/>
            <person name="Probst A.J."/>
            <person name="Thomas B.C."/>
            <person name="Singh A."/>
            <person name="Wilkins M.J."/>
            <person name="Karaoz U."/>
            <person name="Brodie E.L."/>
            <person name="Williams K.H."/>
            <person name="Hubbard S.S."/>
            <person name="Banfield J.F."/>
        </authorList>
    </citation>
    <scope>NUCLEOTIDE SEQUENCE [LARGE SCALE GENOMIC DNA]</scope>
</reference>
<evidence type="ECO:0000313" key="3">
    <source>
        <dbReference type="EMBL" id="OGK15890.1"/>
    </source>
</evidence>
<protein>
    <recommendedName>
        <fullName evidence="2">Antitoxin</fullName>
    </recommendedName>
</protein>
<sequence>MNKISVSATDLKNNVSDILNTVYFEKTTAVIERHGKPIAFIIPAGKPDKEKIAKALKETFGLVPDFPNVVSKRYLRKRDVRL</sequence>
<organism evidence="3 4">
    <name type="scientific">Candidatus Roizmanbacteria bacterium RIFCSPHIGHO2_01_FULL_39_12b</name>
    <dbReference type="NCBI Taxonomy" id="1802030"/>
    <lineage>
        <taxon>Bacteria</taxon>
        <taxon>Candidatus Roizmaniibacteriota</taxon>
    </lineage>
</organism>
<comment type="caution">
    <text evidence="3">The sequence shown here is derived from an EMBL/GenBank/DDBJ whole genome shotgun (WGS) entry which is preliminary data.</text>
</comment>
<accession>A0A1F7GAE8</accession>
<dbReference type="InterPro" id="IPR006442">
    <property type="entry name" value="Antitoxin_Phd/YefM"/>
</dbReference>
<dbReference type="InterPro" id="IPR036165">
    <property type="entry name" value="YefM-like_sf"/>
</dbReference>
<dbReference type="SUPFAM" id="SSF143120">
    <property type="entry name" value="YefM-like"/>
    <property type="match status" value="1"/>
</dbReference>
<evidence type="ECO:0000256" key="2">
    <source>
        <dbReference type="RuleBase" id="RU362080"/>
    </source>
</evidence>
<evidence type="ECO:0000256" key="1">
    <source>
        <dbReference type="ARBA" id="ARBA00009981"/>
    </source>
</evidence>
<evidence type="ECO:0000313" key="4">
    <source>
        <dbReference type="Proteomes" id="UP000178372"/>
    </source>
</evidence>
<comment type="similarity">
    <text evidence="1 2">Belongs to the phD/YefM antitoxin family.</text>
</comment>
<dbReference type="Proteomes" id="UP000178372">
    <property type="component" value="Unassembled WGS sequence"/>
</dbReference>
<dbReference type="NCBIfam" id="TIGR01552">
    <property type="entry name" value="phd_fam"/>
    <property type="match status" value="1"/>
</dbReference>
<comment type="function">
    <text evidence="2">Antitoxin component of a type II toxin-antitoxin (TA) system.</text>
</comment>
<gene>
    <name evidence="3" type="ORF">A2690_04520</name>
</gene>
<name>A0A1F7GAE8_9BACT</name>
<dbReference type="Gene3D" id="3.40.1620.10">
    <property type="entry name" value="YefM-like domain"/>
    <property type="match status" value="1"/>
</dbReference>
<dbReference type="AlphaFoldDB" id="A0A1F7GAE8"/>
<dbReference type="Pfam" id="PF02604">
    <property type="entry name" value="PhdYeFM_antitox"/>
    <property type="match status" value="1"/>
</dbReference>
<proteinExistence type="inferred from homology"/>